<dbReference type="InterPro" id="IPR002018">
    <property type="entry name" value="CarbesteraseB"/>
</dbReference>
<keyword evidence="2 3" id="KW-0378">Hydrolase</keyword>
<evidence type="ECO:0000259" key="4">
    <source>
        <dbReference type="Pfam" id="PF00135"/>
    </source>
</evidence>
<dbReference type="InterPro" id="IPR019819">
    <property type="entry name" value="Carboxylesterase_B_CS"/>
</dbReference>
<sequence length="559" mass="61970">MRLLRHCCVALLCVTASSLAHNTAPKAKTLNGTYQGLHLSEWDQDAFLGIPFAQPPVGNLRYRHPRSINTSFQGTRHADTYGYSCMQYEGRLPLNMSEDCLTINIIRPVEKHAAPVPVLVWIYGGGLGVGSTADPQYNLSGIVNVSQEMGNPIIAVSMNYRVNHWGFLQSQQTLVEGSSNAGLLDQRMALRWVQENISAFGGDPNRVTVWGESAGAQSIILQMMAYDGRDEGLFHRAILESGGPTGAPIKDLAYWKVPFENLTRSVGCESAEDRLACLRKVDASRLYASRQSQEWQGPLVDGDFLTGYPSQLMAAHKMVRVPVLTGANTDEGISFNPGFVDVPGKPLLDDVTDLLNGFIGWRSYNLSPQTFRKLLELYPADECDVPPHSITNCSLIEGEGKQYRRAASIGGDMVIVAGRRKTCEYLGDDDGKFPVYSYRFNTRLWNRTESQGVQHFDNVAFSFQNITGLLGPAPEYSSHVKLARAIGRAYVRFAYNANPNPTGRHGHSQSLLPYWPRYSLSRPQNMVFDANGSFLESDTWRKEGITYLNSAPVSRELLS</sequence>
<name>A0ABY6U1X0_BIOOC</name>
<dbReference type="PROSITE" id="PS00941">
    <property type="entry name" value="CARBOXYLESTERASE_B_2"/>
    <property type="match status" value="1"/>
</dbReference>
<dbReference type="Pfam" id="PF00135">
    <property type="entry name" value="COesterase"/>
    <property type="match status" value="1"/>
</dbReference>
<proteinExistence type="inferred from homology"/>
<keyword evidence="3" id="KW-0732">Signal</keyword>
<feature type="signal peptide" evidence="3">
    <location>
        <begin position="1"/>
        <end position="20"/>
    </location>
</feature>
<dbReference type="InterPro" id="IPR050309">
    <property type="entry name" value="Type-B_Carboxylest/Lipase"/>
</dbReference>
<evidence type="ECO:0000313" key="6">
    <source>
        <dbReference type="Proteomes" id="UP000766486"/>
    </source>
</evidence>
<dbReference type="Proteomes" id="UP000766486">
    <property type="component" value="Unassembled WGS sequence"/>
</dbReference>
<dbReference type="PANTHER" id="PTHR11559">
    <property type="entry name" value="CARBOXYLESTERASE"/>
    <property type="match status" value="1"/>
</dbReference>
<feature type="domain" description="Carboxylesterase type B" evidence="4">
    <location>
        <begin position="30"/>
        <end position="530"/>
    </location>
</feature>
<dbReference type="PROSITE" id="PS00122">
    <property type="entry name" value="CARBOXYLESTERASE_B_1"/>
    <property type="match status" value="1"/>
</dbReference>
<dbReference type="InterPro" id="IPR029058">
    <property type="entry name" value="AB_hydrolase_fold"/>
</dbReference>
<comment type="caution">
    <text evidence="5">The sequence shown here is derived from an EMBL/GenBank/DDBJ whole genome shotgun (WGS) entry which is preliminary data.</text>
</comment>
<dbReference type="InterPro" id="IPR019826">
    <property type="entry name" value="Carboxylesterase_B_AS"/>
</dbReference>
<evidence type="ECO:0000256" key="1">
    <source>
        <dbReference type="ARBA" id="ARBA00005964"/>
    </source>
</evidence>
<gene>
    <name evidence="5" type="ORF">CLO192961_LOCUS130540</name>
</gene>
<keyword evidence="6" id="KW-1185">Reference proteome</keyword>
<dbReference type="EMBL" id="CABFNS010000714">
    <property type="protein sequence ID" value="VUC23902.1"/>
    <property type="molecule type" value="Genomic_DNA"/>
</dbReference>
<comment type="similarity">
    <text evidence="1 3">Belongs to the type-B carboxylesterase/lipase family.</text>
</comment>
<reference evidence="5 6" key="1">
    <citation type="submission" date="2019-06" db="EMBL/GenBank/DDBJ databases">
        <authorList>
            <person name="Broberg M."/>
        </authorList>
    </citation>
    <scope>NUCLEOTIDE SEQUENCE [LARGE SCALE GENOMIC DNA]</scope>
</reference>
<evidence type="ECO:0000313" key="5">
    <source>
        <dbReference type="EMBL" id="VUC23902.1"/>
    </source>
</evidence>
<dbReference type="Gene3D" id="3.40.50.1820">
    <property type="entry name" value="alpha/beta hydrolase"/>
    <property type="match status" value="1"/>
</dbReference>
<organism evidence="5 6">
    <name type="scientific">Bionectria ochroleuca</name>
    <name type="common">Gliocladium roseum</name>
    <dbReference type="NCBI Taxonomy" id="29856"/>
    <lineage>
        <taxon>Eukaryota</taxon>
        <taxon>Fungi</taxon>
        <taxon>Dikarya</taxon>
        <taxon>Ascomycota</taxon>
        <taxon>Pezizomycotina</taxon>
        <taxon>Sordariomycetes</taxon>
        <taxon>Hypocreomycetidae</taxon>
        <taxon>Hypocreales</taxon>
        <taxon>Bionectriaceae</taxon>
        <taxon>Clonostachys</taxon>
    </lineage>
</organism>
<dbReference type="SUPFAM" id="SSF53474">
    <property type="entry name" value="alpha/beta-Hydrolases"/>
    <property type="match status" value="1"/>
</dbReference>
<feature type="chain" id="PRO_5044971726" description="Carboxylic ester hydrolase" evidence="3">
    <location>
        <begin position="21"/>
        <end position="559"/>
    </location>
</feature>
<dbReference type="EC" id="3.1.1.-" evidence="3"/>
<evidence type="ECO:0000256" key="3">
    <source>
        <dbReference type="RuleBase" id="RU361235"/>
    </source>
</evidence>
<evidence type="ECO:0000256" key="2">
    <source>
        <dbReference type="ARBA" id="ARBA00022801"/>
    </source>
</evidence>
<protein>
    <recommendedName>
        <fullName evidence="3">Carboxylic ester hydrolase</fullName>
        <ecNumber evidence="3">3.1.1.-</ecNumber>
    </recommendedName>
</protein>
<accession>A0ABY6U1X0</accession>